<sequence length="189" mass="21150">MPKNVSTDHEHWNLRYDEQSWPLEPSPWLVANKEFLPRAGSALDVAGGTGRNAMWLAHRGWTVTIADISDVAIGQALARADDEHLSVETVQVDLRRDPLPEGPWNLIALFHYLDRDLFPAITDALASGGTLIGALATVRNLERNPRPPLPYLLEEGELPALLAGLEIIRYEEGWQDDRHDARFFARSLA</sequence>
<dbReference type="CDD" id="cd02440">
    <property type="entry name" value="AdoMet_MTases"/>
    <property type="match status" value="1"/>
</dbReference>
<reference evidence="2" key="1">
    <citation type="submission" date="2018-06" db="EMBL/GenBank/DDBJ databases">
        <authorList>
            <person name="Zhirakovskaya E."/>
        </authorList>
    </citation>
    <scope>NUCLEOTIDE SEQUENCE</scope>
</reference>
<dbReference type="InterPro" id="IPR029063">
    <property type="entry name" value="SAM-dependent_MTases_sf"/>
</dbReference>
<evidence type="ECO:0000259" key="1">
    <source>
        <dbReference type="Pfam" id="PF13649"/>
    </source>
</evidence>
<name>A0A3B0S065_9ZZZZ</name>
<dbReference type="InterPro" id="IPR041698">
    <property type="entry name" value="Methyltransf_25"/>
</dbReference>
<accession>A0A3B0S065</accession>
<dbReference type="Pfam" id="PF13649">
    <property type="entry name" value="Methyltransf_25"/>
    <property type="match status" value="1"/>
</dbReference>
<gene>
    <name evidence="2" type="ORF">MNBD_ACTINO01-49</name>
</gene>
<proteinExistence type="predicted"/>
<feature type="domain" description="Methyltransferase" evidence="1">
    <location>
        <begin position="43"/>
        <end position="129"/>
    </location>
</feature>
<dbReference type="AlphaFoldDB" id="A0A3B0S065"/>
<evidence type="ECO:0000313" key="2">
    <source>
        <dbReference type="EMBL" id="VAV89953.1"/>
    </source>
</evidence>
<dbReference type="Gene3D" id="3.40.50.150">
    <property type="entry name" value="Vaccinia Virus protein VP39"/>
    <property type="match status" value="1"/>
</dbReference>
<organism evidence="2">
    <name type="scientific">hydrothermal vent metagenome</name>
    <dbReference type="NCBI Taxonomy" id="652676"/>
    <lineage>
        <taxon>unclassified sequences</taxon>
        <taxon>metagenomes</taxon>
        <taxon>ecological metagenomes</taxon>
    </lineage>
</organism>
<dbReference type="EMBL" id="UOEI01000025">
    <property type="protein sequence ID" value="VAV89953.1"/>
    <property type="molecule type" value="Genomic_DNA"/>
</dbReference>
<dbReference type="SUPFAM" id="SSF53335">
    <property type="entry name" value="S-adenosyl-L-methionine-dependent methyltransferases"/>
    <property type="match status" value="1"/>
</dbReference>
<protein>
    <recommendedName>
        <fullName evidence="1">Methyltransferase domain-containing protein</fullName>
    </recommendedName>
</protein>